<protein>
    <submittedName>
        <fullName evidence="2">Uncharacterized protein</fullName>
    </submittedName>
</protein>
<evidence type="ECO:0000313" key="3">
    <source>
        <dbReference type="Proteomes" id="UP000582016"/>
    </source>
</evidence>
<dbReference type="OrthoDB" id="4583723at2759"/>
<keyword evidence="1" id="KW-0472">Membrane</keyword>
<comment type="caution">
    <text evidence="2">The sequence shown here is derived from an EMBL/GenBank/DDBJ whole genome shotgun (WGS) entry which is preliminary data.</text>
</comment>
<feature type="non-terminal residue" evidence="2">
    <location>
        <position position="91"/>
    </location>
</feature>
<keyword evidence="1" id="KW-0812">Transmembrane</keyword>
<evidence type="ECO:0000313" key="2">
    <source>
        <dbReference type="EMBL" id="KAF5530008.1"/>
    </source>
</evidence>
<keyword evidence="3" id="KW-1185">Reference proteome</keyword>
<sequence>MDSSPRPPPQRRHDLAVVKQQLVVVVSVASTLFVLCPEWLQFYRNLAVIPLLAWLTAKGFDLVIMLNDKWDNAPAMVKYFVPIDFPQITPP</sequence>
<dbReference type="AlphaFoldDB" id="A0A8H5I432"/>
<dbReference type="EMBL" id="JAAOAQ010001144">
    <property type="protein sequence ID" value="KAF5530008.1"/>
    <property type="molecule type" value="Genomic_DNA"/>
</dbReference>
<keyword evidence="1" id="KW-1133">Transmembrane helix</keyword>
<organism evidence="2 3">
    <name type="scientific">Fusarium phyllophilum</name>
    <dbReference type="NCBI Taxonomy" id="47803"/>
    <lineage>
        <taxon>Eukaryota</taxon>
        <taxon>Fungi</taxon>
        <taxon>Dikarya</taxon>
        <taxon>Ascomycota</taxon>
        <taxon>Pezizomycotina</taxon>
        <taxon>Sordariomycetes</taxon>
        <taxon>Hypocreomycetidae</taxon>
        <taxon>Hypocreales</taxon>
        <taxon>Nectriaceae</taxon>
        <taxon>Fusarium</taxon>
        <taxon>Fusarium fujikuroi species complex</taxon>
    </lineage>
</organism>
<name>A0A8H5I432_9HYPO</name>
<feature type="transmembrane region" description="Helical" evidence="1">
    <location>
        <begin position="21"/>
        <end position="40"/>
    </location>
</feature>
<gene>
    <name evidence="2" type="ORF">FPHYL_14149</name>
</gene>
<reference evidence="2 3" key="1">
    <citation type="submission" date="2020-05" db="EMBL/GenBank/DDBJ databases">
        <title>Identification and distribution of gene clusters putatively required for synthesis of sphingolipid metabolism inhibitors in phylogenetically diverse species of the filamentous fungus Fusarium.</title>
        <authorList>
            <person name="Kim H.-S."/>
            <person name="Busman M."/>
            <person name="Brown D.W."/>
            <person name="Divon H."/>
            <person name="Uhlig S."/>
            <person name="Proctor R.H."/>
        </authorList>
    </citation>
    <scope>NUCLEOTIDE SEQUENCE [LARGE SCALE GENOMIC DNA]</scope>
    <source>
        <strain evidence="2 3">NRRL 13617</strain>
    </source>
</reference>
<dbReference type="Proteomes" id="UP000582016">
    <property type="component" value="Unassembled WGS sequence"/>
</dbReference>
<proteinExistence type="predicted"/>
<evidence type="ECO:0000256" key="1">
    <source>
        <dbReference type="SAM" id="Phobius"/>
    </source>
</evidence>
<accession>A0A8H5I432</accession>